<dbReference type="GeneID" id="37181216"/>
<gene>
    <name evidence="1" type="ORF">BO86DRAFT_63459</name>
</gene>
<name>A0A8T8X621_ASPJA</name>
<dbReference type="AlphaFoldDB" id="A0A8T8X621"/>
<dbReference type="Proteomes" id="UP000249497">
    <property type="component" value="Unassembled WGS sequence"/>
</dbReference>
<protein>
    <submittedName>
        <fullName evidence="1">Uncharacterized protein</fullName>
    </submittedName>
</protein>
<reference evidence="1 2" key="1">
    <citation type="submission" date="2018-02" db="EMBL/GenBank/DDBJ databases">
        <title>The genomes of Aspergillus section Nigri reveals drivers in fungal speciation.</title>
        <authorList>
            <consortium name="DOE Joint Genome Institute"/>
            <person name="Vesth T.C."/>
            <person name="Nybo J."/>
            <person name="Theobald S."/>
            <person name="Brandl J."/>
            <person name="Frisvad J.C."/>
            <person name="Nielsen K.F."/>
            <person name="Lyhne E.K."/>
            <person name="Kogle M.E."/>
            <person name="Kuo A."/>
            <person name="Riley R."/>
            <person name="Clum A."/>
            <person name="Nolan M."/>
            <person name="Lipzen A."/>
            <person name="Salamov A."/>
            <person name="Henrissat B."/>
            <person name="Wiebenga A."/>
            <person name="De vries R.P."/>
            <person name="Grigoriev I.V."/>
            <person name="Mortensen U.H."/>
            <person name="Andersen M.R."/>
            <person name="Baker S.E."/>
        </authorList>
    </citation>
    <scope>NUCLEOTIDE SEQUENCE [LARGE SCALE GENOMIC DNA]</scope>
    <source>
        <strain evidence="1 2">CBS 114.51</strain>
    </source>
</reference>
<accession>A0A8T8X621</accession>
<dbReference type="RefSeq" id="XP_025528793.1">
    <property type="nucleotide sequence ID" value="XM_025677523.1"/>
</dbReference>
<sequence length="160" mass="18008">MLLTVLGIMTSVRVSKIRNTGTAVRPTHAEISSDCGRCLLRLRDKCKKLFLERSELFCPRSSSLRTGSIACVSGRMTIFHLQARNTFDNPFGRTLQTTWGRHGDCRFVYTESLLSSTTPFDSWTSRKKKQGSLPSPACCDVTANEFRDIVTCWQFTTAQT</sequence>
<dbReference type="EMBL" id="KZ824786">
    <property type="protein sequence ID" value="RAH82899.1"/>
    <property type="molecule type" value="Genomic_DNA"/>
</dbReference>
<evidence type="ECO:0000313" key="1">
    <source>
        <dbReference type="EMBL" id="RAH82899.1"/>
    </source>
</evidence>
<evidence type="ECO:0000313" key="2">
    <source>
        <dbReference type="Proteomes" id="UP000249497"/>
    </source>
</evidence>
<keyword evidence="2" id="KW-1185">Reference proteome</keyword>
<proteinExistence type="predicted"/>
<organism evidence="1 2">
    <name type="scientific">Aspergillus japonicus CBS 114.51</name>
    <dbReference type="NCBI Taxonomy" id="1448312"/>
    <lineage>
        <taxon>Eukaryota</taxon>
        <taxon>Fungi</taxon>
        <taxon>Dikarya</taxon>
        <taxon>Ascomycota</taxon>
        <taxon>Pezizomycotina</taxon>
        <taxon>Eurotiomycetes</taxon>
        <taxon>Eurotiomycetidae</taxon>
        <taxon>Eurotiales</taxon>
        <taxon>Aspergillaceae</taxon>
        <taxon>Aspergillus</taxon>
        <taxon>Aspergillus subgen. Circumdati</taxon>
    </lineage>
</organism>